<evidence type="ECO:0000313" key="1">
    <source>
        <dbReference type="EMBL" id="SER18692.1"/>
    </source>
</evidence>
<name>A0A1H9M4X2_9LACO</name>
<organism evidence="1 2">
    <name type="scientific">Pediococcus ethanolidurans</name>
    <dbReference type="NCBI Taxonomy" id="319653"/>
    <lineage>
        <taxon>Bacteria</taxon>
        <taxon>Bacillati</taxon>
        <taxon>Bacillota</taxon>
        <taxon>Bacilli</taxon>
        <taxon>Lactobacillales</taxon>
        <taxon>Lactobacillaceae</taxon>
        <taxon>Pediococcus</taxon>
    </lineage>
</organism>
<evidence type="ECO:0000313" key="2">
    <source>
        <dbReference type="Proteomes" id="UP000182818"/>
    </source>
</evidence>
<sequence>MKLTIEGSVSDIQKVLQTIGSSKGHKIGTVTLCGDAIEKTNHDSR</sequence>
<dbReference type="RefSeq" id="WP_156407368.1">
    <property type="nucleotide sequence ID" value="NZ_BJYP01000011.1"/>
</dbReference>
<reference evidence="1 2" key="1">
    <citation type="submission" date="2016-10" db="EMBL/GenBank/DDBJ databases">
        <authorList>
            <person name="Varghese N."/>
            <person name="Submissions S."/>
        </authorList>
    </citation>
    <scope>NUCLEOTIDE SEQUENCE [LARGE SCALE GENOMIC DNA]</scope>
    <source>
        <strain evidence="1 2">CGMCC 1.3889</strain>
    </source>
</reference>
<keyword evidence="2" id="KW-1185">Reference proteome</keyword>
<proteinExistence type="predicted"/>
<dbReference type="EMBL" id="FOGK01000002">
    <property type="protein sequence ID" value="SER18692.1"/>
    <property type="molecule type" value="Genomic_DNA"/>
</dbReference>
<evidence type="ECO:0008006" key="3">
    <source>
        <dbReference type="Google" id="ProtNLM"/>
    </source>
</evidence>
<accession>A0A1H9M4X2</accession>
<comment type="caution">
    <text evidence="1">The sequence shown here is derived from an EMBL/GenBank/DDBJ whole genome shotgun (WGS) entry which is preliminary data.</text>
</comment>
<dbReference type="Proteomes" id="UP000182818">
    <property type="component" value="Unassembled WGS sequence"/>
</dbReference>
<protein>
    <recommendedName>
        <fullName evidence="3">PPC domain-containing protein</fullName>
    </recommendedName>
</protein>
<dbReference type="GeneID" id="76044636"/>
<gene>
    <name evidence="1" type="ORF">SAMN04487973_102180</name>
</gene>